<evidence type="ECO:0000313" key="1">
    <source>
        <dbReference type="EMBL" id="ODN66921.1"/>
    </source>
</evidence>
<proteinExistence type="predicted"/>
<dbReference type="STRING" id="291169.A9E74_01315"/>
<comment type="caution">
    <text evidence="1">The sequence shown here is derived from an EMBL/GenBank/DDBJ whole genome shotgun (WGS) entry which is preliminary data.</text>
</comment>
<sequence>MGKKLNRTAGKTRIETLQNQRKERIAKAGLLLERWGQQERVPVSDENELSEIDPDFIEDQMTAEVLSSLTAEQMRIVRQHWSAGHSAAEIAEMEEQPRNEIRQILGFVVEQVADKVLK</sequence>
<dbReference type="EMBL" id="MCRI01000011">
    <property type="protein sequence ID" value="ODN66921.1"/>
    <property type="molecule type" value="Genomic_DNA"/>
</dbReference>
<dbReference type="RefSeq" id="WP_069295799.1">
    <property type="nucleotide sequence ID" value="NZ_MCRI01000011.1"/>
</dbReference>
<reference evidence="1 2" key="1">
    <citation type="submission" date="2016-07" db="EMBL/GenBank/DDBJ databases">
        <title>Draft Genome Sequence of Methylophaga muralis Bur 1.</title>
        <authorList>
            <person name="Vasilenko O.V."/>
            <person name="Doronina N.V."/>
            <person name="Shmareva M.N."/>
            <person name="Tarlachkov S.V."/>
            <person name="Mustakhimov I."/>
            <person name="Trotsenko Y.A."/>
        </authorList>
    </citation>
    <scope>NUCLEOTIDE SEQUENCE [LARGE SCALE GENOMIC DNA]</scope>
    <source>
        <strain evidence="1 2">Bur 1</strain>
    </source>
</reference>
<dbReference type="SUPFAM" id="SSF88659">
    <property type="entry name" value="Sigma3 and sigma4 domains of RNA polymerase sigma factors"/>
    <property type="match status" value="1"/>
</dbReference>
<keyword evidence="2" id="KW-1185">Reference proteome</keyword>
<evidence type="ECO:0008006" key="3">
    <source>
        <dbReference type="Google" id="ProtNLM"/>
    </source>
</evidence>
<dbReference type="PATRIC" id="fig|291169.3.peg.1321"/>
<organism evidence="1 2">
    <name type="scientific">Methylophaga muralis</name>
    <dbReference type="NCBI Taxonomy" id="291169"/>
    <lineage>
        <taxon>Bacteria</taxon>
        <taxon>Pseudomonadati</taxon>
        <taxon>Pseudomonadota</taxon>
        <taxon>Gammaproteobacteria</taxon>
        <taxon>Thiotrichales</taxon>
        <taxon>Piscirickettsiaceae</taxon>
        <taxon>Methylophaga</taxon>
    </lineage>
</organism>
<evidence type="ECO:0000313" key="2">
    <source>
        <dbReference type="Proteomes" id="UP000094379"/>
    </source>
</evidence>
<accession>A0A1E3GU81</accession>
<dbReference type="AlphaFoldDB" id="A0A1E3GU81"/>
<dbReference type="Proteomes" id="UP000094379">
    <property type="component" value="Unassembled WGS sequence"/>
</dbReference>
<protein>
    <recommendedName>
        <fullName evidence="3">Sigma-70, region 4</fullName>
    </recommendedName>
</protein>
<name>A0A1E3GU81_9GAMM</name>
<gene>
    <name evidence="1" type="ORF">A9E74_01315</name>
</gene>
<dbReference type="InterPro" id="IPR013324">
    <property type="entry name" value="RNA_pol_sigma_r3/r4-like"/>
</dbReference>